<accession>A0A5M3YSW1</accession>
<evidence type="ECO:0000313" key="7">
    <source>
        <dbReference type="EMBL" id="GFF15194.1"/>
    </source>
</evidence>
<dbReference type="FunFam" id="1.20.1250.20:FF:000011">
    <property type="entry name" value="MFS multidrug transporter, putative"/>
    <property type="match status" value="1"/>
</dbReference>
<dbReference type="GO" id="GO:0022857">
    <property type="term" value="F:transmembrane transporter activity"/>
    <property type="evidence" value="ECO:0007669"/>
    <property type="project" value="InterPro"/>
</dbReference>
<evidence type="ECO:0000256" key="5">
    <source>
        <dbReference type="ARBA" id="ARBA00022989"/>
    </source>
</evidence>
<dbReference type="EMBL" id="BLJY01000004">
    <property type="protein sequence ID" value="GFF15194.1"/>
    <property type="molecule type" value="Genomic_DNA"/>
</dbReference>
<dbReference type="CDD" id="cd17323">
    <property type="entry name" value="MFS_Tpo1_MDR_like"/>
    <property type="match status" value="1"/>
</dbReference>
<proteinExistence type="predicted"/>
<comment type="caution">
    <text evidence="7">The sequence shown here is derived from an EMBL/GenBank/DDBJ whole genome shotgun (WGS) entry which is preliminary data.</text>
</comment>
<organism evidence="7 8">
    <name type="scientific">Aspergillus terreus</name>
    <dbReference type="NCBI Taxonomy" id="33178"/>
    <lineage>
        <taxon>Eukaryota</taxon>
        <taxon>Fungi</taxon>
        <taxon>Dikarya</taxon>
        <taxon>Ascomycota</taxon>
        <taxon>Pezizomycotina</taxon>
        <taxon>Eurotiomycetes</taxon>
        <taxon>Eurotiomycetidae</taxon>
        <taxon>Eurotiales</taxon>
        <taxon>Aspergillaceae</taxon>
        <taxon>Aspergillus</taxon>
        <taxon>Aspergillus subgen. Circumdati</taxon>
    </lineage>
</organism>
<keyword evidence="4" id="KW-0812">Transmembrane</keyword>
<dbReference type="PANTHER" id="PTHR23502:SF186">
    <property type="entry name" value="MAJOR FACILITATOR SUPERFAMILY (MFS) PROFILE DOMAIN-CONTAINING PROTEIN"/>
    <property type="match status" value="1"/>
</dbReference>
<sequence>MGLRHLFRRLLCDHGAVTQAIIEATYEGNSTEEDPYVVSWIPNDPHNPLNFNHRYKQCIAFLAITGSVVVAFGSSTYAGGMTDIMADLQCSREVAILGISLFVLGFGVGPIILCLFAVFSAAAAGAQTIQALVVLRFFASSLGSAPWAVTSGMMSDMFPAHDRGLYSSLFSATALSGPALGPIVGSFLAEGGGWRWCQGIQAILSGALGILLILFLPETYAPVLLRARAKTLCRITEQVYRTKHDIKHHHVPAIRKIQTTLQRPFVMLFREPIVLLLSTYISIVYGILYLFFDAFPYVFQDVRGWSPGLGGLSFVGVFIGTVLSIAHLIPAHRRYRAKALSSPTRLPPEERLPPSFIGSICMPVGLFWFAWTNSPSIHWMAPIAAGVPFGFGLVTVFMPVTNYLVDSYTIYAASVIAGQCLLRSSFACVFPLFTPYMYRGLGIHWASCVPAFLSLGCAPLPFVFYKYGAEIRKKCHYSAEADAHMRSLYATAPADHPGSKEGRTETKQAE</sequence>
<dbReference type="Gene3D" id="1.20.1250.20">
    <property type="entry name" value="MFS general substrate transporter like domains"/>
    <property type="match status" value="1"/>
</dbReference>
<evidence type="ECO:0000313" key="8">
    <source>
        <dbReference type="Proteomes" id="UP000452235"/>
    </source>
</evidence>
<keyword evidence="2" id="KW-0813">Transport</keyword>
<dbReference type="InterPro" id="IPR036259">
    <property type="entry name" value="MFS_trans_sf"/>
</dbReference>
<evidence type="ECO:0000256" key="6">
    <source>
        <dbReference type="ARBA" id="ARBA00023136"/>
    </source>
</evidence>
<dbReference type="PANTHER" id="PTHR23502">
    <property type="entry name" value="MAJOR FACILITATOR SUPERFAMILY"/>
    <property type="match status" value="1"/>
</dbReference>
<dbReference type="GO" id="GO:0005886">
    <property type="term" value="C:plasma membrane"/>
    <property type="evidence" value="ECO:0007669"/>
    <property type="project" value="UniProtKB-SubCell"/>
</dbReference>
<dbReference type="VEuPathDB" id="FungiDB:ATEG_01420"/>
<comment type="subcellular location">
    <subcellularLocation>
        <location evidence="1">Cell membrane</location>
        <topology evidence="1">Multi-pass membrane protein</topology>
    </subcellularLocation>
</comment>
<protein>
    <submittedName>
        <fullName evidence="7">MFS general substrate transporter</fullName>
    </submittedName>
</protein>
<reference evidence="7 8" key="1">
    <citation type="submission" date="2020-01" db="EMBL/GenBank/DDBJ databases">
        <title>Aspergillus terreus IFO 6365 whole genome shotgun sequence.</title>
        <authorList>
            <person name="Kanamasa S."/>
            <person name="Takahashi H."/>
        </authorList>
    </citation>
    <scope>NUCLEOTIDE SEQUENCE [LARGE SCALE GENOMIC DNA]</scope>
    <source>
        <strain evidence="7 8">IFO 6365</strain>
    </source>
</reference>
<dbReference type="Pfam" id="PF07690">
    <property type="entry name" value="MFS_1"/>
    <property type="match status" value="1"/>
</dbReference>
<dbReference type="OrthoDB" id="446368at2759"/>
<evidence type="ECO:0000256" key="1">
    <source>
        <dbReference type="ARBA" id="ARBA00004651"/>
    </source>
</evidence>
<keyword evidence="5" id="KW-1133">Transmembrane helix</keyword>
<keyword evidence="8" id="KW-1185">Reference proteome</keyword>
<keyword evidence="3" id="KW-1003">Cell membrane</keyword>
<dbReference type="Proteomes" id="UP000452235">
    <property type="component" value="Unassembled WGS sequence"/>
</dbReference>
<dbReference type="AlphaFoldDB" id="A0A5M3YSW1"/>
<evidence type="ECO:0000256" key="3">
    <source>
        <dbReference type="ARBA" id="ARBA00022475"/>
    </source>
</evidence>
<keyword evidence="6" id="KW-0472">Membrane</keyword>
<evidence type="ECO:0000256" key="2">
    <source>
        <dbReference type="ARBA" id="ARBA00022448"/>
    </source>
</evidence>
<evidence type="ECO:0000256" key="4">
    <source>
        <dbReference type="ARBA" id="ARBA00022692"/>
    </source>
</evidence>
<dbReference type="InterPro" id="IPR011701">
    <property type="entry name" value="MFS"/>
</dbReference>
<name>A0A5M3YSW1_ASPTE</name>
<dbReference type="SUPFAM" id="SSF103473">
    <property type="entry name" value="MFS general substrate transporter"/>
    <property type="match status" value="1"/>
</dbReference>
<gene>
    <name evidence="7" type="ORF">ATEIFO6365_0004031300</name>
</gene>